<evidence type="ECO:0000313" key="2">
    <source>
        <dbReference type="EMBL" id="SHF37464.1"/>
    </source>
</evidence>
<dbReference type="OrthoDB" id="6756628at2"/>
<evidence type="ECO:0000256" key="1">
    <source>
        <dbReference type="SAM" id="SignalP"/>
    </source>
</evidence>
<dbReference type="SUPFAM" id="SSF56935">
    <property type="entry name" value="Porins"/>
    <property type="match status" value="1"/>
</dbReference>
<protein>
    <recommendedName>
        <fullName evidence="4">Alginate export</fullName>
    </recommendedName>
</protein>
<gene>
    <name evidence="2" type="ORF">SAMN02745148_02471</name>
</gene>
<organism evidence="2 3">
    <name type="scientific">Modicisalibacter ilicicola DSM 19980</name>
    <dbReference type="NCBI Taxonomy" id="1121942"/>
    <lineage>
        <taxon>Bacteria</taxon>
        <taxon>Pseudomonadati</taxon>
        <taxon>Pseudomonadota</taxon>
        <taxon>Gammaproteobacteria</taxon>
        <taxon>Oceanospirillales</taxon>
        <taxon>Halomonadaceae</taxon>
        <taxon>Modicisalibacter</taxon>
    </lineage>
</organism>
<feature type="signal peptide" evidence="1">
    <location>
        <begin position="1"/>
        <end position="33"/>
    </location>
</feature>
<evidence type="ECO:0000313" key="3">
    <source>
        <dbReference type="Proteomes" id="UP000184346"/>
    </source>
</evidence>
<keyword evidence="1" id="KW-0732">Signal</keyword>
<dbReference type="AlphaFoldDB" id="A0A1M5B4M8"/>
<dbReference type="EMBL" id="FQUJ01000010">
    <property type="protein sequence ID" value="SHF37464.1"/>
    <property type="molecule type" value="Genomic_DNA"/>
</dbReference>
<reference evidence="2 3" key="1">
    <citation type="submission" date="2016-11" db="EMBL/GenBank/DDBJ databases">
        <authorList>
            <person name="Jaros S."/>
            <person name="Januszkiewicz K."/>
            <person name="Wedrychowicz H."/>
        </authorList>
    </citation>
    <scope>NUCLEOTIDE SEQUENCE [LARGE SCALE GENOMIC DNA]</scope>
    <source>
        <strain evidence="2 3">DSM 19980</strain>
    </source>
</reference>
<dbReference type="Proteomes" id="UP000184346">
    <property type="component" value="Unassembled WGS sequence"/>
</dbReference>
<dbReference type="RefSeq" id="WP_072823270.1">
    <property type="nucleotide sequence ID" value="NZ_FQUJ01000010.1"/>
</dbReference>
<sequence length="471" mass="51842">MKHHASLPPAETPARGRLGVLCCLAVASPQALAAVTDIDYLDAGIRPLSSEHTFYESVDGDVRLKAGLSLYAAGIVTDDVNFGSDRSIDGAAPTQKSPAWWEAAAKPGVLGEWDIPDSGTLFSGVQGSYALTRGSRYGDAAGTTPNHPEQGRIDRAYLGWQSGTLWADALGEDAVTLSFGRQKFIFGDGFLVGDGYTDLGKYAGYYVGPSEAFARSAVATIDSHGWHGDLFYLKADQYVSGGPDNETSLNGTNVDYTWGERAKFGAAYLDVYDSDIPIRDGMEVYNLRAKGIPLANVPNLSLGGQWVHQKNDDENTDEDGWYLQATYTFKNAPLRPQFMYRRAEFSENYDTLFYDFAGGWGNWFMGEIVGEYMLFNSNLDIDMVKASIQPRDDLETGLIGYRFRYHDVEAAGASDSDFAKEVNLYADWSITDKFSVSAVYAVAFPDEGADERFAGNDETSQLFEIYTYYRF</sequence>
<evidence type="ECO:0008006" key="4">
    <source>
        <dbReference type="Google" id="ProtNLM"/>
    </source>
</evidence>
<keyword evidence="3" id="KW-1185">Reference proteome</keyword>
<accession>A0A1M5B4M8</accession>
<feature type="chain" id="PRO_5012725371" description="Alginate export" evidence="1">
    <location>
        <begin position="34"/>
        <end position="471"/>
    </location>
</feature>
<proteinExistence type="predicted"/>
<name>A0A1M5B4M8_9GAMM</name>
<dbReference type="STRING" id="1121942.SAMN02745148_02471"/>